<gene>
    <name evidence="8" type="ORF">CRP01_34185</name>
</gene>
<evidence type="ECO:0000256" key="4">
    <source>
        <dbReference type="ARBA" id="ARBA00023136"/>
    </source>
</evidence>
<dbReference type="Pfam" id="PF07980">
    <property type="entry name" value="SusD_RagB"/>
    <property type="match status" value="1"/>
</dbReference>
<dbReference type="Pfam" id="PF14322">
    <property type="entry name" value="SusD-like_3"/>
    <property type="match status" value="1"/>
</dbReference>
<name>A0A2D0N2W5_FLAN2</name>
<dbReference type="Gene3D" id="1.25.40.900">
    <property type="match status" value="1"/>
</dbReference>
<evidence type="ECO:0000256" key="2">
    <source>
        <dbReference type="ARBA" id="ARBA00006275"/>
    </source>
</evidence>
<reference evidence="8 9" key="1">
    <citation type="submission" date="2017-10" db="EMBL/GenBank/DDBJ databases">
        <title>The draft genome sequence of Lewinella nigricans NBRC 102662.</title>
        <authorList>
            <person name="Wang K."/>
        </authorList>
    </citation>
    <scope>NUCLEOTIDE SEQUENCE [LARGE SCALE GENOMIC DNA]</scope>
    <source>
        <strain evidence="8 9">NBRC 102662</strain>
    </source>
</reference>
<comment type="subcellular location">
    <subcellularLocation>
        <location evidence="1">Cell outer membrane</location>
    </subcellularLocation>
</comment>
<dbReference type="GO" id="GO:0009279">
    <property type="term" value="C:cell outer membrane"/>
    <property type="evidence" value="ECO:0007669"/>
    <property type="project" value="UniProtKB-SubCell"/>
</dbReference>
<evidence type="ECO:0000259" key="7">
    <source>
        <dbReference type="Pfam" id="PF14322"/>
    </source>
</evidence>
<dbReference type="SUPFAM" id="SSF48452">
    <property type="entry name" value="TPR-like"/>
    <property type="match status" value="1"/>
</dbReference>
<proteinExistence type="inferred from homology"/>
<keyword evidence="5" id="KW-0998">Cell outer membrane</keyword>
<evidence type="ECO:0000256" key="1">
    <source>
        <dbReference type="ARBA" id="ARBA00004442"/>
    </source>
</evidence>
<evidence type="ECO:0000313" key="9">
    <source>
        <dbReference type="Proteomes" id="UP000223913"/>
    </source>
</evidence>
<evidence type="ECO:0000259" key="6">
    <source>
        <dbReference type="Pfam" id="PF07980"/>
    </source>
</evidence>
<protein>
    <submittedName>
        <fullName evidence="8">RagB/SusD family nutrient uptake outer membrane protein</fullName>
    </submittedName>
</protein>
<keyword evidence="4" id="KW-0472">Membrane</keyword>
<dbReference type="Gene3D" id="1.25.40.390">
    <property type="match status" value="1"/>
</dbReference>
<dbReference type="Proteomes" id="UP000223913">
    <property type="component" value="Unassembled WGS sequence"/>
</dbReference>
<evidence type="ECO:0000256" key="5">
    <source>
        <dbReference type="ARBA" id="ARBA00023237"/>
    </source>
</evidence>
<dbReference type="PROSITE" id="PS51257">
    <property type="entry name" value="PROKAR_LIPOPROTEIN"/>
    <property type="match status" value="1"/>
</dbReference>
<dbReference type="InterPro" id="IPR012944">
    <property type="entry name" value="SusD_RagB_dom"/>
</dbReference>
<dbReference type="Gene3D" id="2.20.20.130">
    <property type="match status" value="1"/>
</dbReference>
<dbReference type="AlphaFoldDB" id="A0A2D0N2W5"/>
<sequence>MQNMKFINIKSLLLVGFLSLFSCSKEFLELEPFQSVDLETAIETIEDYQAAVLGTYSGMQSSNYYGRYFVLVPDVMSDNVKQNSQANRAQLFSDFATNATDGIAAGMWNTIYNVIARANTVINAESDIPAAVQDDRDQLIGEAYAIRALAHFDLVRMFAQHYGYTDANSHEGIPIVTVFDKDSRPSRNTVAEVYSQVVSDFMQAISLLNQDPGSARISETAAKALLARVYLYMGNYSSAETLATEVIESGDYSLLSTDNYVDAWSSGNSSETMFEIAFSEVDNNGSDALGRMYIVEGYGDYLPAGDLLDLIPDDDVRWGLFKTDENLSGEYGTVRVDKYPNPSVQNNTPVIRLSEVYLIRAEARARTNDEAGAIADLDIIRMRALPDAAPTTASGQDLIDAILTERRIELMFEGQRLWDLMRTKQDLIRDNCTNSTCRVDYPDDRFIAPIPQAELDVNENMTQNPGF</sequence>
<feature type="domain" description="RagB/SusD" evidence="6">
    <location>
        <begin position="345"/>
        <end position="467"/>
    </location>
</feature>
<dbReference type="InterPro" id="IPR011990">
    <property type="entry name" value="TPR-like_helical_dom_sf"/>
</dbReference>
<keyword evidence="3" id="KW-0732">Signal</keyword>
<keyword evidence="9" id="KW-1185">Reference proteome</keyword>
<evidence type="ECO:0000313" key="8">
    <source>
        <dbReference type="EMBL" id="PHN02083.1"/>
    </source>
</evidence>
<evidence type="ECO:0000256" key="3">
    <source>
        <dbReference type="ARBA" id="ARBA00022729"/>
    </source>
</evidence>
<accession>A0A2D0N2W5</accession>
<dbReference type="CDD" id="cd08977">
    <property type="entry name" value="SusD"/>
    <property type="match status" value="1"/>
</dbReference>
<organism evidence="8 9">
    <name type="scientific">Flavilitoribacter nigricans (strain ATCC 23147 / DSM 23189 / NBRC 102662 / NCIMB 1420 / SS-2)</name>
    <name type="common">Lewinella nigricans</name>
    <dbReference type="NCBI Taxonomy" id="1122177"/>
    <lineage>
        <taxon>Bacteria</taxon>
        <taxon>Pseudomonadati</taxon>
        <taxon>Bacteroidota</taxon>
        <taxon>Saprospiria</taxon>
        <taxon>Saprospirales</taxon>
        <taxon>Lewinellaceae</taxon>
        <taxon>Flavilitoribacter</taxon>
    </lineage>
</organism>
<dbReference type="EMBL" id="PDUD01000045">
    <property type="protein sequence ID" value="PHN02083.1"/>
    <property type="molecule type" value="Genomic_DNA"/>
</dbReference>
<dbReference type="RefSeq" id="WP_099154576.1">
    <property type="nucleotide sequence ID" value="NZ_PDUD01000045.1"/>
</dbReference>
<dbReference type="InterPro" id="IPR033985">
    <property type="entry name" value="SusD-like_N"/>
</dbReference>
<dbReference type="OrthoDB" id="9792139at2"/>
<comment type="similarity">
    <text evidence="2">Belongs to the SusD family.</text>
</comment>
<comment type="caution">
    <text evidence="8">The sequence shown here is derived from an EMBL/GenBank/DDBJ whole genome shotgun (WGS) entry which is preliminary data.</text>
</comment>
<feature type="domain" description="SusD-like N-terminal" evidence="7">
    <location>
        <begin position="27"/>
        <end position="231"/>
    </location>
</feature>